<proteinExistence type="predicted"/>
<keyword evidence="4" id="KW-1185">Reference proteome</keyword>
<dbReference type="AlphaFoldDB" id="A0A2U1CIW5"/>
<dbReference type="Pfam" id="PF03480">
    <property type="entry name" value="DctP"/>
    <property type="match status" value="1"/>
</dbReference>
<comment type="caution">
    <text evidence="3">The sequence shown here is derived from an EMBL/GenBank/DDBJ whole genome shotgun (WGS) entry which is preliminary data.</text>
</comment>
<feature type="signal peptide" evidence="2">
    <location>
        <begin position="1"/>
        <end position="25"/>
    </location>
</feature>
<evidence type="ECO:0000256" key="2">
    <source>
        <dbReference type="SAM" id="SignalP"/>
    </source>
</evidence>
<dbReference type="RefSeq" id="WP_116519153.1">
    <property type="nucleotide sequence ID" value="NZ_JACCEX010000005.1"/>
</dbReference>
<evidence type="ECO:0000313" key="4">
    <source>
        <dbReference type="Proteomes" id="UP000246145"/>
    </source>
</evidence>
<name>A0A2U1CIW5_9BURK</name>
<dbReference type="GO" id="GO:0055085">
    <property type="term" value="P:transmembrane transport"/>
    <property type="evidence" value="ECO:0007669"/>
    <property type="project" value="InterPro"/>
</dbReference>
<dbReference type="Proteomes" id="UP000246145">
    <property type="component" value="Unassembled WGS sequence"/>
</dbReference>
<keyword evidence="1 2" id="KW-0732">Signal</keyword>
<dbReference type="EMBL" id="QEKO01000005">
    <property type="protein sequence ID" value="PVY60928.1"/>
    <property type="molecule type" value="Genomic_DNA"/>
</dbReference>
<dbReference type="NCBIfam" id="NF037995">
    <property type="entry name" value="TRAP_S1"/>
    <property type="match status" value="1"/>
</dbReference>
<dbReference type="Gene3D" id="3.40.190.170">
    <property type="entry name" value="Bacterial extracellular solute-binding protein, family 7"/>
    <property type="match status" value="1"/>
</dbReference>
<organism evidence="3 4">
    <name type="scientific">Pusillimonas noertemannii</name>
    <dbReference type="NCBI Taxonomy" id="305977"/>
    <lineage>
        <taxon>Bacteria</taxon>
        <taxon>Pseudomonadati</taxon>
        <taxon>Pseudomonadota</taxon>
        <taxon>Betaproteobacteria</taxon>
        <taxon>Burkholderiales</taxon>
        <taxon>Alcaligenaceae</taxon>
        <taxon>Pusillimonas</taxon>
    </lineage>
</organism>
<protein>
    <submittedName>
        <fullName evidence="3">TRAP-type C4-dicarboxylate transport system substrate-binding protein</fullName>
    </submittedName>
</protein>
<sequence length="340" mass="36812">MSLRSTVLQLAFAWALAFGGMPSAAGQTYELKASSYLPPSHTINAEISRWAKELEERSGGRLVIKLFTSGQMGPVQRQFDLARTGVADISYVLHGATPGRFPLTELAQYPTLIPNGRVGSQALMDIADLLQKEYRGVKVLYFMATPPIPFLMAREKITTLDQLQGLRIRHPGTVYASLISALGASPVGVAPAEVSDSLSKGTIDGTLMSYEGAQSFQLGNDVKYSLDVNAGVVTFALVMNPDSFSKLPPDLQALIEETTGHAGAKRVGTASDEADEIGLQYMKDHGLELTSLEKGDAQQYQKVTADLLEKRVQELEKEGVPAREVVARLKQAIAKYAKEP</sequence>
<dbReference type="InterPro" id="IPR038404">
    <property type="entry name" value="TRAP_DctP_sf"/>
</dbReference>
<dbReference type="STRING" id="1231391.GCA_000308195_03081"/>
<dbReference type="InterPro" id="IPR018389">
    <property type="entry name" value="DctP_fam"/>
</dbReference>
<reference evidence="3 4" key="1">
    <citation type="submission" date="2018-04" db="EMBL/GenBank/DDBJ databases">
        <title>Genomic Encyclopedia of Type Strains, Phase IV (KMG-IV): sequencing the most valuable type-strain genomes for metagenomic binning, comparative biology and taxonomic classification.</title>
        <authorList>
            <person name="Goeker M."/>
        </authorList>
    </citation>
    <scope>NUCLEOTIDE SEQUENCE [LARGE SCALE GENOMIC DNA]</scope>
    <source>
        <strain evidence="3 4">DSM 10065</strain>
    </source>
</reference>
<dbReference type="PANTHER" id="PTHR33376">
    <property type="match status" value="1"/>
</dbReference>
<dbReference type="OrthoDB" id="8912194at2"/>
<dbReference type="PANTHER" id="PTHR33376:SF15">
    <property type="entry name" value="BLL6794 PROTEIN"/>
    <property type="match status" value="1"/>
</dbReference>
<evidence type="ECO:0000313" key="3">
    <source>
        <dbReference type="EMBL" id="PVY60928.1"/>
    </source>
</evidence>
<feature type="chain" id="PRO_5015606339" evidence="2">
    <location>
        <begin position="26"/>
        <end position="340"/>
    </location>
</feature>
<gene>
    <name evidence="3" type="ORF">C7440_3089</name>
</gene>
<evidence type="ECO:0000256" key="1">
    <source>
        <dbReference type="ARBA" id="ARBA00022729"/>
    </source>
</evidence>
<accession>A0A2U1CIW5</accession>
<dbReference type="CDD" id="cd13665">
    <property type="entry name" value="PBP2_TRAP_Dctp3_4"/>
    <property type="match status" value="1"/>
</dbReference>